<feature type="domain" description="UDP-glucose:glycoprotein glucosyltransferase thioredoxin-like" evidence="13">
    <location>
        <begin position="732"/>
        <end position="954"/>
    </location>
</feature>
<dbReference type="Pfam" id="PF18402">
    <property type="entry name" value="Thioredoxin_14"/>
    <property type="match status" value="1"/>
</dbReference>
<dbReference type="SUPFAM" id="SSF53448">
    <property type="entry name" value="Nucleotide-diphospho-sugar transferases"/>
    <property type="match status" value="1"/>
</dbReference>
<dbReference type="GO" id="GO:0051082">
    <property type="term" value="F:unfolded protein binding"/>
    <property type="evidence" value="ECO:0007669"/>
    <property type="project" value="TreeGrafter"/>
</dbReference>
<evidence type="ECO:0000256" key="6">
    <source>
        <dbReference type="ARBA" id="ARBA00022729"/>
    </source>
</evidence>
<evidence type="ECO:0000256" key="2">
    <source>
        <dbReference type="ARBA" id="ARBA00004319"/>
    </source>
</evidence>
<comment type="similarity">
    <text evidence="4">Belongs to the glycosyltransferase 8 family.</text>
</comment>
<dbReference type="PANTHER" id="PTHR11226">
    <property type="entry name" value="UDP-GLUCOSE GLYCOPROTEIN:GLUCOSYLTRANSFERASE"/>
    <property type="match status" value="1"/>
</dbReference>
<dbReference type="InterPro" id="IPR040692">
    <property type="entry name" value="UGGT_TRXL_3"/>
</dbReference>
<keyword evidence="8" id="KW-0325">Glycoprotein</keyword>
<dbReference type="STRING" id="686832.A0A0C3CD11"/>
<keyword evidence="16" id="KW-1185">Reference proteome</keyword>
<feature type="region of interest" description="Disordered" evidence="9">
    <location>
        <begin position="1573"/>
        <end position="1612"/>
    </location>
</feature>
<evidence type="ECO:0000256" key="8">
    <source>
        <dbReference type="ARBA" id="ARBA00023180"/>
    </source>
</evidence>
<keyword evidence="6" id="KW-0732">Signal</keyword>
<dbReference type="Pfam" id="PF18401">
    <property type="entry name" value="Thioredoxin_13"/>
    <property type="match status" value="1"/>
</dbReference>
<reference evidence="16" key="2">
    <citation type="submission" date="2015-01" db="EMBL/GenBank/DDBJ databases">
        <title>Evolutionary Origins and Diversification of the Mycorrhizal Mutualists.</title>
        <authorList>
            <consortium name="DOE Joint Genome Institute"/>
            <consortium name="Mycorrhizal Genomics Consortium"/>
            <person name="Kohler A."/>
            <person name="Kuo A."/>
            <person name="Nagy L.G."/>
            <person name="Floudas D."/>
            <person name="Copeland A."/>
            <person name="Barry K.W."/>
            <person name="Cichocki N."/>
            <person name="Veneault-Fourrey C."/>
            <person name="LaButti K."/>
            <person name="Lindquist E.A."/>
            <person name="Lipzen A."/>
            <person name="Lundell T."/>
            <person name="Morin E."/>
            <person name="Murat C."/>
            <person name="Riley R."/>
            <person name="Ohm R."/>
            <person name="Sun H."/>
            <person name="Tunlid A."/>
            <person name="Henrissat B."/>
            <person name="Grigoriev I.V."/>
            <person name="Hibbett D.S."/>
            <person name="Martin F."/>
        </authorList>
    </citation>
    <scope>NUCLEOTIDE SEQUENCE [LARGE SCALE GENOMIC DNA]</scope>
    <source>
        <strain evidence="16">h7</strain>
    </source>
</reference>
<feature type="domain" description="UGGT thioredoxin-like" evidence="11">
    <location>
        <begin position="306"/>
        <end position="431"/>
    </location>
</feature>
<proteinExistence type="inferred from homology"/>
<dbReference type="FunFam" id="3.90.550.10:FF:000065">
    <property type="entry name" value="UDP-glucose:glycoprotein glucosyltransferase, putative"/>
    <property type="match status" value="1"/>
</dbReference>
<dbReference type="Proteomes" id="UP000053424">
    <property type="component" value="Unassembled WGS sequence"/>
</dbReference>
<dbReference type="Pfam" id="PF06427">
    <property type="entry name" value="UDP-g_GGTase"/>
    <property type="match status" value="1"/>
</dbReference>
<dbReference type="GO" id="GO:0036503">
    <property type="term" value="P:ERAD pathway"/>
    <property type="evidence" value="ECO:0007669"/>
    <property type="project" value="TreeGrafter"/>
</dbReference>
<evidence type="ECO:0000256" key="1">
    <source>
        <dbReference type="ARBA" id="ARBA00001913"/>
    </source>
</evidence>
<name>A0A0C3CD11_HEBCY</name>
<gene>
    <name evidence="15" type="ORF">M413DRAFT_440249</name>
</gene>
<dbReference type="GO" id="GO:0005788">
    <property type="term" value="C:endoplasmic reticulum lumen"/>
    <property type="evidence" value="ECO:0007669"/>
    <property type="project" value="UniProtKB-SubCell"/>
</dbReference>
<evidence type="ECO:0000256" key="4">
    <source>
        <dbReference type="ARBA" id="ARBA00006351"/>
    </source>
</evidence>
<comment type="cofactor">
    <cofactor evidence="1">
        <name>Ca(2+)</name>
        <dbReference type="ChEBI" id="CHEBI:29108"/>
    </cofactor>
</comment>
<keyword evidence="5" id="KW-0808">Transferase</keyword>
<evidence type="ECO:0000256" key="5">
    <source>
        <dbReference type="ARBA" id="ARBA00022679"/>
    </source>
</evidence>
<evidence type="ECO:0000259" key="13">
    <source>
        <dbReference type="Pfam" id="PF18403"/>
    </source>
</evidence>
<dbReference type="InterPro" id="IPR040693">
    <property type="entry name" value="UGGT_TRXL_1"/>
</dbReference>
<dbReference type="InterPro" id="IPR009448">
    <property type="entry name" value="UDP-g_GGtrans"/>
</dbReference>
<dbReference type="InterPro" id="IPR040694">
    <property type="entry name" value="UGGT_TRXL_2"/>
</dbReference>
<feature type="domain" description="UGGT thioredoxin-like" evidence="10">
    <location>
        <begin position="33"/>
        <end position="237"/>
    </location>
</feature>
<evidence type="ECO:0000313" key="15">
    <source>
        <dbReference type="EMBL" id="KIM46645.1"/>
    </source>
</evidence>
<reference evidence="15 16" key="1">
    <citation type="submission" date="2014-04" db="EMBL/GenBank/DDBJ databases">
        <authorList>
            <consortium name="DOE Joint Genome Institute"/>
            <person name="Kuo A."/>
            <person name="Gay G."/>
            <person name="Dore J."/>
            <person name="Kohler A."/>
            <person name="Nagy L.G."/>
            <person name="Floudas D."/>
            <person name="Copeland A."/>
            <person name="Barry K.W."/>
            <person name="Cichocki N."/>
            <person name="Veneault-Fourrey C."/>
            <person name="LaButti K."/>
            <person name="Lindquist E.A."/>
            <person name="Lipzen A."/>
            <person name="Lundell T."/>
            <person name="Morin E."/>
            <person name="Murat C."/>
            <person name="Sun H."/>
            <person name="Tunlid A."/>
            <person name="Henrissat B."/>
            <person name="Grigoriev I.V."/>
            <person name="Hibbett D.S."/>
            <person name="Martin F."/>
            <person name="Nordberg H.P."/>
            <person name="Cantor M.N."/>
            <person name="Hua S.X."/>
        </authorList>
    </citation>
    <scope>NUCLEOTIDE SEQUENCE [LARGE SCALE GENOMIC DNA]</scope>
    <source>
        <strain evidence="16">h7</strain>
    </source>
</reference>
<comment type="subcellular location">
    <subcellularLocation>
        <location evidence="2">Endoplasmic reticulum lumen</location>
    </subcellularLocation>
</comment>
<dbReference type="OrthoDB" id="27683at2759"/>
<sequence>MKRAFTVLGAALQVAGSVTSPPVKVGLRSSWSAPPFLAEILETISLDNPNSFFPLVDRLTNPEVLPNIHKLPPEAVHQGALGVAIDDGIIQQPGDLGIVEMNLAMHAATPKLEAFYNYYEDTHNSSRGRECGSWVDWYGEVVCDVEGLAHLVGTEAIDAKDTPNKQLSAKPKLLTFDHIFPPPSEILERPPRTAILYASLSSPNFRELHSYLYTLVNKPEPHVEYVFRHIPPSNPGEKNYLSGYGVALDLKKKDYLALDDRNLNAGDTTGAGSTSEADGQKERVDPILSLILAHPDNSSAPDANVALTNEEILSLGAKAVQIIAESSDPLSTLTHLSQNFPKYATSLARRVLVNESIGEELHNNSLKVQWGLNVLWLNGQQIDAKDVHPFGLLRLLKKERAVMQSLASQGLQPSQAFHLLTHPAIAAAQKDGGVMDAVFDASDRPEGEDIIVWWNDMEKDKRYASWNPSLYALLRPIYPGAMPSVKANLFNVVLILDLSQMPALNFISGPMQNIISREFPLRFGLVPVAETQDGKKMAKLFYYLIKNYGRKKTLEFLNIISQTQLPVHMQTEKVQWEAVSSAYVRLTESERQEKPSALVPTLASIIGEDAQSLVSLEKIAAYTERLGSTLATSATGHAFFNGKHFDVNDDFLRHLQTEVGVQMQFLQEKVYEGSLSDATKGESMSNYFYDLPTSSKRRNRYIFPSNAAGRLRIVNLPELFGRARFRVSPPTYIYPPEFDSVSESLYIVADFDSVAGLDLIKEGLNSLNADSKTRVSFIYNPTSDSKGPENIPRGPASWVLSHLHIQGSLSKVTPATLLLALGADSDIAGDVDPLSEGFQIPLGKKDGYEALMEDGVHLDDLKMEEYVDYVKAGRLVARELGLAPGQSALVVNGRVVGPISGGDFRAADFKTLEEYEYRKRVQSVELALKEVAPLVLEDRYLFADIASMASSVIASTQQPDPSEVGLFDAPPKPRQKTYQLLDSNYTTFEFGDNSTALYHVAVLIDPLSATAQKWSGILKWLSNLPDIFIEIHLNPGRYTEVPLKRFYRYNLIPSLTFDEAGQEIQPKALFEDLPVDPIYTLAMDVPNAWLVRPREALYDLDNIQLGKLFPGDTSVEAVFELDYLTVEGHARETSTSSAPRGVQVQLATADGHPIDDTQVVANLGYFQFRAKPGVFQFEIRPGRGREIFKLDSAGNEGWDSPPVEVAGSEITVTSFEGLTLYPKFSRLPGMETADVLEEKQSEESKSFFEDISNRVMSIFKSPKKPEGPTGVIPVKPQAEINIFTVASGLLYERFVGIMILSVLRNTNSTVKFWFIENFLSPSFLEFIPHMAEKYNFQYELVTYKWPSWLRAQTEKQRIIWAYKILFLDVLFPMDLKKVIFVDADQIVRADLKELVDLDLQGAPYGYTPMGDDNTDMEGFRFWKAGYWKDFLRGKSYHISALYVIDLVRFRQLAAGDILRGQYQQLSADPNSLANLDQDLPNNLQDQVPIFSLGEDWLWCETWCSKDRLHRAKTIDLCQNPLTKEPKLARARQIPEWEEYDTEIAQFTRQLAKEGKIHSRMATADANVLAGAGNAATAGDDKPREIADAAVSESENTHAEKVEAASEPERDEL</sequence>
<feature type="domain" description="Glucosyltransferase 24 catalytic" evidence="14">
    <location>
        <begin position="1280"/>
        <end position="1545"/>
    </location>
</feature>
<dbReference type="InterPro" id="IPR040497">
    <property type="entry name" value="Glyco_transf_24"/>
</dbReference>
<dbReference type="CDD" id="cd06432">
    <property type="entry name" value="GT8_HUGT1_C_like"/>
    <property type="match status" value="1"/>
</dbReference>
<dbReference type="Pfam" id="PF18404">
    <property type="entry name" value="Glyco_transf_24"/>
    <property type="match status" value="1"/>
</dbReference>
<dbReference type="InterPro" id="IPR029044">
    <property type="entry name" value="Nucleotide-diphossugar_trans"/>
</dbReference>
<dbReference type="UniPathway" id="UPA00378"/>
<feature type="compositionally biased region" description="Basic and acidic residues" evidence="9">
    <location>
        <begin position="1594"/>
        <end position="1612"/>
    </location>
</feature>
<dbReference type="Pfam" id="PF18400">
    <property type="entry name" value="Thioredoxin_12"/>
    <property type="match status" value="1"/>
</dbReference>
<dbReference type="GO" id="GO:0018279">
    <property type="term" value="P:protein N-linked glycosylation via asparagine"/>
    <property type="evidence" value="ECO:0007669"/>
    <property type="project" value="TreeGrafter"/>
</dbReference>
<evidence type="ECO:0000259" key="11">
    <source>
        <dbReference type="Pfam" id="PF18401"/>
    </source>
</evidence>
<dbReference type="HOGENOM" id="CLU_002668_1_0_1"/>
<evidence type="ECO:0000259" key="14">
    <source>
        <dbReference type="Pfam" id="PF18404"/>
    </source>
</evidence>
<evidence type="ECO:0000313" key="16">
    <source>
        <dbReference type="Proteomes" id="UP000053424"/>
    </source>
</evidence>
<accession>A0A0C3CD11</accession>
<protein>
    <submittedName>
        <fullName evidence="15">Glycosyltransferase family 24 protein</fullName>
    </submittedName>
</protein>
<feature type="domain" description="UGGT thioredoxin-like" evidence="12">
    <location>
        <begin position="439"/>
        <end position="702"/>
    </location>
</feature>
<evidence type="ECO:0000256" key="3">
    <source>
        <dbReference type="ARBA" id="ARBA00004922"/>
    </source>
</evidence>
<comment type="pathway">
    <text evidence="3">Protein modification; protein glycosylation.</text>
</comment>
<dbReference type="PANTHER" id="PTHR11226:SF0">
    <property type="entry name" value="UDP-GLUCOSE:GLYCOPROTEIN GLUCOSYLTRANSFERASE"/>
    <property type="match status" value="1"/>
</dbReference>
<evidence type="ECO:0000259" key="10">
    <source>
        <dbReference type="Pfam" id="PF18400"/>
    </source>
</evidence>
<dbReference type="Pfam" id="PF18403">
    <property type="entry name" value="Thioredoxin_15"/>
    <property type="match status" value="1"/>
</dbReference>
<organism evidence="15 16">
    <name type="scientific">Hebeloma cylindrosporum</name>
    <dbReference type="NCBI Taxonomy" id="76867"/>
    <lineage>
        <taxon>Eukaryota</taxon>
        <taxon>Fungi</taxon>
        <taxon>Dikarya</taxon>
        <taxon>Basidiomycota</taxon>
        <taxon>Agaricomycotina</taxon>
        <taxon>Agaricomycetes</taxon>
        <taxon>Agaricomycetidae</taxon>
        <taxon>Agaricales</taxon>
        <taxon>Agaricineae</taxon>
        <taxon>Hymenogastraceae</taxon>
        <taxon>Hebeloma</taxon>
    </lineage>
</organism>
<evidence type="ECO:0000259" key="12">
    <source>
        <dbReference type="Pfam" id="PF18402"/>
    </source>
</evidence>
<evidence type="ECO:0000256" key="7">
    <source>
        <dbReference type="ARBA" id="ARBA00022824"/>
    </source>
</evidence>
<dbReference type="EMBL" id="KN831770">
    <property type="protein sequence ID" value="KIM46645.1"/>
    <property type="molecule type" value="Genomic_DNA"/>
</dbReference>
<dbReference type="Gene3D" id="3.90.550.10">
    <property type="entry name" value="Spore Coat Polysaccharide Biosynthesis Protein SpsA, Chain A"/>
    <property type="match status" value="1"/>
</dbReference>
<evidence type="ECO:0000256" key="9">
    <source>
        <dbReference type="SAM" id="MobiDB-lite"/>
    </source>
</evidence>
<keyword evidence="7" id="KW-0256">Endoplasmic reticulum</keyword>
<dbReference type="GO" id="GO:0003980">
    <property type="term" value="F:UDP-glucose:glycoprotein glucosyltransferase activity"/>
    <property type="evidence" value="ECO:0007669"/>
    <property type="project" value="InterPro"/>
</dbReference>
<dbReference type="InterPro" id="IPR040525">
    <property type="entry name" value="UGGT_TRXL_4"/>
</dbReference>